<reference evidence="2 3" key="1">
    <citation type="journal article" date="2016" name="Nat. Commun.">
        <title>Thousands of microbial genomes shed light on interconnected biogeochemical processes in an aquifer system.</title>
        <authorList>
            <person name="Anantharaman K."/>
            <person name="Brown C.T."/>
            <person name="Hug L.A."/>
            <person name="Sharon I."/>
            <person name="Castelle C.J."/>
            <person name="Probst A.J."/>
            <person name="Thomas B.C."/>
            <person name="Singh A."/>
            <person name="Wilkins M.J."/>
            <person name="Karaoz U."/>
            <person name="Brodie E.L."/>
            <person name="Williams K.H."/>
            <person name="Hubbard S.S."/>
            <person name="Banfield J.F."/>
        </authorList>
    </citation>
    <scope>NUCLEOTIDE SEQUENCE [LARGE SCALE GENOMIC DNA]</scope>
</reference>
<protein>
    <recommendedName>
        <fullName evidence="4">F0F1 ATP synthase subunit</fullName>
    </recommendedName>
</protein>
<organism evidence="2 3">
    <name type="scientific">Candidatus Komeilibacteria bacterium RIFOXYC1_FULL_37_11</name>
    <dbReference type="NCBI Taxonomy" id="1798555"/>
    <lineage>
        <taxon>Bacteria</taxon>
        <taxon>Candidatus Komeiliibacteriota</taxon>
    </lineage>
</organism>
<comment type="caution">
    <text evidence="2">The sequence shown here is derived from an EMBL/GenBank/DDBJ whole genome shotgun (WGS) entry which is preliminary data.</text>
</comment>
<dbReference type="Proteomes" id="UP000177626">
    <property type="component" value="Unassembled WGS sequence"/>
</dbReference>
<evidence type="ECO:0000313" key="2">
    <source>
        <dbReference type="EMBL" id="OGY93435.1"/>
    </source>
</evidence>
<proteinExistence type="predicted"/>
<sequence length="85" mass="9508">MFAESTGWIAFPVVGALFLGRWLDEKQGTEPLYFLSITILAFIISSIGIGMTGVKYMKRIEKEDSLRPKPVKNLKGKDENESGNK</sequence>
<dbReference type="Pfam" id="PF09527">
    <property type="entry name" value="ATPase_gene1"/>
    <property type="match status" value="1"/>
</dbReference>
<evidence type="ECO:0008006" key="4">
    <source>
        <dbReference type="Google" id="ProtNLM"/>
    </source>
</evidence>
<dbReference type="InterPro" id="IPR032820">
    <property type="entry name" value="ATPase_put"/>
</dbReference>
<keyword evidence="1" id="KW-1133">Transmembrane helix</keyword>
<gene>
    <name evidence="2" type="ORF">A2406_00795</name>
</gene>
<name>A0A1G2BW72_9BACT</name>
<dbReference type="EMBL" id="MHKQ01000022">
    <property type="protein sequence ID" value="OGY93435.1"/>
    <property type="molecule type" value="Genomic_DNA"/>
</dbReference>
<keyword evidence="1" id="KW-0812">Transmembrane</keyword>
<dbReference type="AlphaFoldDB" id="A0A1G2BW72"/>
<evidence type="ECO:0000256" key="1">
    <source>
        <dbReference type="SAM" id="Phobius"/>
    </source>
</evidence>
<evidence type="ECO:0000313" key="3">
    <source>
        <dbReference type="Proteomes" id="UP000177626"/>
    </source>
</evidence>
<accession>A0A1G2BW72</accession>
<feature type="transmembrane region" description="Helical" evidence="1">
    <location>
        <begin position="32"/>
        <end position="54"/>
    </location>
</feature>
<keyword evidence="1" id="KW-0472">Membrane</keyword>